<dbReference type="InterPro" id="IPR015797">
    <property type="entry name" value="NUDIX_hydrolase-like_dom_sf"/>
</dbReference>
<dbReference type="SUPFAM" id="SSF55811">
    <property type="entry name" value="Nudix"/>
    <property type="match status" value="1"/>
</dbReference>
<accession>A0A845QJ44</accession>
<reference evidence="2 3" key="1">
    <citation type="submission" date="2018-08" db="EMBL/GenBank/DDBJ databases">
        <title>Murine metabolic-syndrome-specific gut microbial biobank.</title>
        <authorList>
            <person name="Liu C."/>
        </authorList>
    </citation>
    <scope>NUCLEOTIDE SEQUENCE [LARGE SCALE GENOMIC DNA]</scope>
    <source>
        <strain evidence="2 3">28</strain>
    </source>
</reference>
<dbReference type="EMBL" id="QXWK01000013">
    <property type="protein sequence ID" value="NBH61606.1"/>
    <property type="molecule type" value="Genomic_DNA"/>
</dbReference>
<evidence type="ECO:0000259" key="1">
    <source>
        <dbReference type="PROSITE" id="PS51462"/>
    </source>
</evidence>
<evidence type="ECO:0000313" key="3">
    <source>
        <dbReference type="Proteomes" id="UP000446866"/>
    </source>
</evidence>
<dbReference type="Proteomes" id="UP000446866">
    <property type="component" value="Unassembled WGS sequence"/>
</dbReference>
<dbReference type="Gene3D" id="3.90.79.10">
    <property type="entry name" value="Nucleoside Triphosphate Pyrophosphohydrolase"/>
    <property type="match status" value="1"/>
</dbReference>
<feature type="domain" description="Nudix hydrolase" evidence="1">
    <location>
        <begin position="5"/>
        <end position="138"/>
    </location>
</feature>
<sequence length="163" mass="18645">MKEAALRNMTAIYIEKDGRMLMLYRIGSKVVAPSWCGIGGHFQPQELNKPRACMLRELQEEAGLCESDITSVEMRYVTLRLKNGEIRQNYYFFAKLREGAAVNECTDEGILRWIPIKDVLELEMPVTAKQMLTHYFGVGRFTEEIYCGVTGEAGMEFAVLQEF</sequence>
<evidence type="ECO:0000313" key="2">
    <source>
        <dbReference type="EMBL" id="NBH61606.1"/>
    </source>
</evidence>
<organism evidence="2 3">
    <name type="scientific">Anaerotruncus colihominis</name>
    <dbReference type="NCBI Taxonomy" id="169435"/>
    <lineage>
        <taxon>Bacteria</taxon>
        <taxon>Bacillati</taxon>
        <taxon>Bacillota</taxon>
        <taxon>Clostridia</taxon>
        <taxon>Eubacteriales</taxon>
        <taxon>Oscillospiraceae</taxon>
        <taxon>Anaerotruncus</taxon>
    </lineage>
</organism>
<dbReference type="AlphaFoldDB" id="A0A845QJ44"/>
<dbReference type="Pfam" id="PF00293">
    <property type="entry name" value="NUDIX"/>
    <property type="match status" value="1"/>
</dbReference>
<gene>
    <name evidence="2" type="ORF">D0435_08075</name>
</gene>
<name>A0A845QJ44_9FIRM</name>
<dbReference type="InterPro" id="IPR000086">
    <property type="entry name" value="NUDIX_hydrolase_dom"/>
</dbReference>
<keyword evidence="3" id="KW-1185">Reference proteome</keyword>
<proteinExistence type="predicted"/>
<dbReference type="PROSITE" id="PS51462">
    <property type="entry name" value="NUDIX"/>
    <property type="match status" value="1"/>
</dbReference>
<protein>
    <submittedName>
        <fullName evidence="2">NUDIX domain-containing protein</fullName>
    </submittedName>
</protein>
<comment type="caution">
    <text evidence="2">The sequence shown here is derived from an EMBL/GenBank/DDBJ whole genome shotgun (WGS) entry which is preliminary data.</text>
</comment>